<evidence type="ECO:0000313" key="9">
    <source>
        <dbReference type="Proteomes" id="UP000663852"/>
    </source>
</evidence>
<organism evidence="6 9">
    <name type="scientific">Adineta ricciae</name>
    <name type="common">Rotifer</name>
    <dbReference type="NCBI Taxonomy" id="249248"/>
    <lineage>
        <taxon>Eukaryota</taxon>
        <taxon>Metazoa</taxon>
        <taxon>Spiralia</taxon>
        <taxon>Gnathifera</taxon>
        <taxon>Rotifera</taxon>
        <taxon>Eurotatoria</taxon>
        <taxon>Bdelloidea</taxon>
        <taxon>Adinetida</taxon>
        <taxon>Adinetidae</taxon>
        <taxon>Adineta</taxon>
    </lineage>
</organism>
<protein>
    <recommendedName>
        <fullName evidence="10">NHL repeat containing protein</fullName>
    </recommendedName>
</protein>
<gene>
    <name evidence="6" type="ORF">EDS130_LOCUS34848</name>
    <name evidence="7" type="ORF">XAT740_LOCUS57919</name>
</gene>
<dbReference type="EMBL" id="CAJNOJ010000297">
    <property type="protein sequence ID" value="CAF1379597.1"/>
    <property type="molecule type" value="Genomic_DNA"/>
</dbReference>
<name>A0A815JGV6_ADIRI</name>
<evidence type="ECO:0000256" key="5">
    <source>
        <dbReference type="SAM" id="SignalP"/>
    </source>
</evidence>
<keyword evidence="3" id="KW-0325">Glycoprotein</keyword>
<dbReference type="Gene3D" id="2.120.10.30">
    <property type="entry name" value="TolB, C-terminal domain"/>
    <property type="match status" value="2"/>
</dbReference>
<feature type="chain" id="PRO_5036227898" description="NHL repeat containing protein" evidence="5">
    <location>
        <begin position="18"/>
        <end position="317"/>
    </location>
</feature>
<dbReference type="InterPro" id="IPR001258">
    <property type="entry name" value="NHL_repeat"/>
</dbReference>
<evidence type="ECO:0000313" key="7">
    <source>
        <dbReference type="EMBL" id="CAF1666752.1"/>
    </source>
</evidence>
<evidence type="ECO:0000256" key="3">
    <source>
        <dbReference type="ARBA" id="ARBA00023180"/>
    </source>
</evidence>
<dbReference type="OrthoDB" id="10044505at2759"/>
<proteinExistence type="predicted"/>
<dbReference type="EMBL" id="CAJNOR010012282">
    <property type="protein sequence ID" value="CAF1666752.1"/>
    <property type="molecule type" value="Genomic_DNA"/>
</dbReference>
<evidence type="ECO:0000256" key="1">
    <source>
        <dbReference type="ARBA" id="ARBA00022729"/>
    </source>
</evidence>
<evidence type="ECO:0000256" key="4">
    <source>
        <dbReference type="PROSITE-ProRule" id="PRU00504"/>
    </source>
</evidence>
<evidence type="ECO:0008006" key="10">
    <source>
        <dbReference type="Google" id="ProtNLM"/>
    </source>
</evidence>
<dbReference type="Pfam" id="PF01436">
    <property type="entry name" value="NHL"/>
    <property type="match status" value="1"/>
</dbReference>
<dbReference type="GO" id="GO:0005576">
    <property type="term" value="C:extracellular region"/>
    <property type="evidence" value="ECO:0007669"/>
    <property type="project" value="TreeGrafter"/>
</dbReference>
<dbReference type="SUPFAM" id="SSF63829">
    <property type="entry name" value="Calcium-dependent phosphotriesterase"/>
    <property type="match status" value="1"/>
</dbReference>
<dbReference type="CDD" id="cd05819">
    <property type="entry name" value="NHL"/>
    <property type="match status" value="1"/>
</dbReference>
<dbReference type="PROSITE" id="PS51125">
    <property type="entry name" value="NHL"/>
    <property type="match status" value="2"/>
</dbReference>
<dbReference type="PANTHER" id="PTHR10680:SF14">
    <property type="entry name" value="PEPTIDYL-GLYCINE ALPHA-AMIDATING MONOOXYGENASE"/>
    <property type="match status" value="1"/>
</dbReference>
<evidence type="ECO:0000313" key="6">
    <source>
        <dbReference type="EMBL" id="CAF1379597.1"/>
    </source>
</evidence>
<comment type="caution">
    <text evidence="6">The sequence shown here is derived from an EMBL/GenBank/DDBJ whole genome shotgun (WGS) entry which is preliminary data.</text>
</comment>
<keyword evidence="8" id="KW-1185">Reference proteome</keyword>
<dbReference type="AlphaFoldDB" id="A0A815JGV6"/>
<dbReference type="Proteomes" id="UP000663852">
    <property type="component" value="Unassembled WGS sequence"/>
</dbReference>
<feature type="repeat" description="NHL" evidence="4">
    <location>
        <begin position="274"/>
        <end position="310"/>
    </location>
</feature>
<evidence type="ECO:0000313" key="8">
    <source>
        <dbReference type="Proteomes" id="UP000663828"/>
    </source>
</evidence>
<sequence>MFFFFYFFIFLINLSNSEICSTATWSKQGITVAGGHDYGDKLDQLAHPMGIFLDNNDNIYITDGNNDRIVRWEQNATIGQWIAGVKGPNTNHTFPLFIPYDIIVDNNGTVYVTDGGHHRVVRCYQDQDECEVLVDNIQSTGIAQDNQGFIYISEYADGQITKWNFNDNEFDGDFIVSKLQQSMFIFIDENRTIYSTGYLTHRIVKINENDEEPILVAGQSNKAGDSYDQFDNPSGVYVDQQGSIYVADQGNNRIMRWLKDATNGTLIAGGNGEGSNSDQFHSPTDLFLDREGNLYVSDKMNNRVQKFLIDKSSCKKN</sequence>
<dbReference type="Proteomes" id="UP000663828">
    <property type="component" value="Unassembled WGS sequence"/>
</dbReference>
<keyword evidence="1 5" id="KW-0732">Signal</keyword>
<feature type="repeat" description="NHL" evidence="4">
    <location>
        <begin position="229"/>
        <end position="254"/>
    </location>
</feature>
<feature type="signal peptide" evidence="5">
    <location>
        <begin position="1"/>
        <end position="17"/>
    </location>
</feature>
<reference evidence="6" key="1">
    <citation type="submission" date="2021-02" db="EMBL/GenBank/DDBJ databases">
        <authorList>
            <person name="Nowell W R."/>
        </authorList>
    </citation>
    <scope>NUCLEOTIDE SEQUENCE</scope>
</reference>
<dbReference type="InterPro" id="IPR011042">
    <property type="entry name" value="6-blade_b-propeller_TolB-like"/>
</dbReference>
<dbReference type="PANTHER" id="PTHR10680">
    <property type="entry name" value="PEPTIDYL-GLYCINE ALPHA-AMIDATING MONOOXYGENASE"/>
    <property type="match status" value="1"/>
</dbReference>
<accession>A0A815JGV6</accession>
<evidence type="ECO:0000256" key="2">
    <source>
        <dbReference type="ARBA" id="ARBA00022737"/>
    </source>
</evidence>
<keyword evidence="2" id="KW-0677">Repeat</keyword>